<accession>A0ABQ5HMN8</accession>
<keyword evidence="2" id="KW-1185">Reference proteome</keyword>
<organism evidence="1 2">
    <name type="scientific">Tanacetum coccineum</name>
    <dbReference type="NCBI Taxonomy" id="301880"/>
    <lineage>
        <taxon>Eukaryota</taxon>
        <taxon>Viridiplantae</taxon>
        <taxon>Streptophyta</taxon>
        <taxon>Embryophyta</taxon>
        <taxon>Tracheophyta</taxon>
        <taxon>Spermatophyta</taxon>
        <taxon>Magnoliopsida</taxon>
        <taxon>eudicotyledons</taxon>
        <taxon>Gunneridae</taxon>
        <taxon>Pentapetalae</taxon>
        <taxon>asterids</taxon>
        <taxon>campanulids</taxon>
        <taxon>Asterales</taxon>
        <taxon>Asteraceae</taxon>
        <taxon>Asteroideae</taxon>
        <taxon>Anthemideae</taxon>
        <taxon>Anthemidinae</taxon>
        <taxon>Tanacetum</taxon>
    </lineage>
</organism>
<protein>
    <submittedName>
        <fullName evidence="1">Uncharacterized protein</fullName>
    </submittedName>
</protein>
<evidence type="ECO:0000313" key="2">
    <source>
        <dbReference type="Proteomes" id="UP001151760"/>
    </source>
</evidence>
<reference evidence="1" key="2">
    <citation type="submission" date="2022-01" db="EMBL/GenBank/DDBJ databases">
        <authorList>
            <person name="Yamashiro T."/>
            <person name="Shiraishi A."/>
            <person name="Satake H."/>
            <person name="Nakayama K."/>
        </authorList>
    </citation>
    <scope>NUCLEOTIDE SEQUENCE</scope>
</reference>
<comment type="caution">
    <text evidence="1">The sequence shown here is derived from an EMBL/GenBank/DDBJ whole genome shotgun (WGS) entry which is preliminary data.</text>
</comment>
<proteinExistence type="predicted"/>
<dbReference type="EMBL" id="BQNB010019791">
    <property type="protein sequence ID" value="GJT89101.1"/>
    <property type="molecule type" value="Genomic_DNA"/>
</dbReference>
<reference evidence="1" key="1">
    <citation type="journal article" date="2022" name="Int. J. Mol. Sci.">
        <title>Draft Genome of Tanacetum Coccineum: Genomic Comparison of Closely Related Tanacetum-Family Plants.</title>
        <authorList>
            <person name="Yamashiro T."/>
            <person name="Shiraishi A."/>
            <person name="Nakayama K."/>
            <person name="Satake H."/>
        </authorList>
    </citation>
    <scope>NUCLEOTIDE SEQUENCE</scope>
</reference>
<evidence type="ECO:0000313" key="1">
    <source>
        <dbReference type="EMBL" id="GJT89101.1"/>
    </source>
</evidence>
<dbReference type="Proteomes" id="UP001151760">
    <property type="component" value="Unassembled WGS sequence"/>
</dbReference>
<gene>
    <name evidence="1" type="ORF">Tco_1070818</name>
</gene>
<sequence>MIISRDEYYNKYLTHQSGGGVVDLTGDEDPTDEDGDIGVSVSLGVEIFLEGKKFQESNIGDSDNTRDGGKTVGRAIITWGGGIASLISELEWTIVE</sequence>
<name>A0ABQ5HMN8_9ASTR</name>